<dbReference type="Gramene" id="BGIOSGA035598-TA">
    <property type="protein sequence ID" value="BGIOSGA035598-PA"/>
    <property type="gene ID" value="BGIOSGA035598"/>
</dbReference>
<evidence type="ECO:0000256" key="2">
    <source>
        <dbReference type="ARBA" id="ARBA00023163"/>
    </source>
</evidence>
<keyword evidence="1" id="KW-0805">Transcription regulation</keyword>
<dbReference type="AlphaFoldDB" id="A2ZG78"/>
<evidence type="ECO:0000256" key="3">
    <source>
        <dbReference type="PROSITE-ProRule" id="PRU01191"/>
    </source>
</evidence>
<keyword evidence="5" id="KW-1185">Reference proteome</keyword>
<name>A2ZG78_ORYSI</name>
<dbReference type="InterPro" id="IPR005202">
    <property type="entry name" value="TF_GRAS"/>
</dbReference>
<dbReference type="EMBL" id="CM000136">
    <property type="protein sequence ID" value="EAY81612.1"/>
    <property type="molecule type" value="Genomic_DNA"/>
</dbReference>
<keyword evidence="2" id="KW-0804">Transcription</keyword>
<dbReference type="Pfam" id="PF03514">
    <property type="entry name" value="GRAS"/>
    <property type="match status" value="1"/>
</dbReference>
<comment type="similarity">
    <text evidence="3">Belongs to the GRAS family.</text>
</comment>
<dbReference type="STRING" id="39946.A2ZG78"/>
<evidence type="ECO:0000313" key="4">
    <source>
        <dbReference type="EMBL" id="EAY81612.1"/>
    </source>
</evidence>
<reference evidence="4 5" key="1">
    <citation type="journal article" date="2005" name="PLoS Biol.">
        <title>The genomes of Oryza sativa: a history of duplications.</title>
        <authorList>
            <person name="Yu J."/>
            <person name="Wang J."/>
            <person name="Lin W."/>
            <person name="Li S."/>
            <person name="Li H."/>
            <person name="Zhou J."/>
            <person name="Ni P."/>
            <person name="Dong W."/>
            <person name="Hu S."/>
            <person name="Zeng C."/>
            <person name="Zhang J."/>
            <person name="Zhang Y."/>
            <person name="Li R."/>
            <person name="Xu Z."/>
            <person name="Li S."/>
            <person name="Li X."/>
            <person name="Zheng H."/>
            <person name="Cong L."/>
            <person name="Lin L."/>
            <person name="Yin J."/>
            <person name="Geng J."/>
            <person name="Li G."/>
            <person name="Shi J."/>
            <person name="Liu J."/>
            <person name="Lv H."/>
            <person name="Li J."/>
            <person name="Wang J."/>
            <person name="Deng Y."/>
            <person name="Ran L."/>
            <person name="Shi X."/>
            <person name="Wang X."/>
            <person name="Wu Q."/>
            <person name="Li C."/>
            <person name="Ren X."/>
            <person name="Wang J."/>
            <person name="Wang X."/>
            <person name="Li D."/>
            <person name="Liu D."/>
            <person name="Zhang X."/>
            <person name="Ji Z."/>
            <person name="Zhao W."/>
            <person name="Sun Y."/>
            <person name="Zhang Z."/>
            <person name="Bao J."/>
            <person name="Han Y."/>
            <person name="Dong L."/>
            <person name="Ji J."/>
            <person name="Chen P."/>
            <person name="Wu S."/>
            <person name="Liu J."/>
            <person name="Xiao Y."/>
            <person name="Bu D."/>
            <person name="Tan J."/>
            <person name="Yang L."/>
            <person name="Ye C."/>
            <person name="Zhang J."/>
            <person name="Xu J."/>
            <person name="Zhou Y."/>
            <person name="Yu Y."/>
            <person name="Zhang B."/>
            <person name="Zhuang S."/>
            <person name="Wei H."/>
            <person name="Liu B."/>
            <person name="Lei M."/>
            <person name="Yu H."/>
            <person name="Li Y."/>
            <person name="Xu H."/>
            <person name="Wei S."/>
            <person name="He X."/>
            <person name="Fang L."/>
            <person name="Zhang Z."/>
            <person name="Zhang Y."/>
            <person name="Huang X."/>
            <person name="Su Z."/>
            <person name="Tong W."/>
            <person name="Li J."/>
            <person name="Tong Z."/>
            <person name="Li S."/>
            <person name="Ye J."/>
            <person name="Wang L."/>
            <person name="Fang L."/>
            <person name="Lei T."/>
            <person name="Chen C."/>
            <person name="Chen H."/>
            <person name="Xu Z."/>
            <person name="Li H."/>
            <person name="Huang H."/>
            <person name="Zhang F."/>
            <person name="Xu H."/>
            <person name="Li N."/>
            <person name="Zhao C."/>
            <person name="Li S."/>
            <person name="Dong L."/>
            <person name="Huang Y."/>
            <person name="Li L."/>
            <person name="Xi Y."/>
            <person name="Qi Q."/>
            <person name="Li W."/>
            <person name="Zhang B."/>
            <person name="Hu W."/>
            <person name="Zhang Y."/>
            <person name="Tian X."/>
            <person name="Jiao Y."/>
            <person name="Liang X."/>
            <person name="Jin J."/>
            <person name="Gao L."/>
            <person name="Zheng W."/>
            <person name="Hao B."/>
            <person name="Liu S."/>
            <person name="Wang W."/>
            <person name="Yuan L."/>
            <person name="Cao M."/>
            <person name="McDermott J."/>
            <person name="Samudrala R."/>
            <person name="Wang J."/>
            <person name="Wong G.K."/>
            <person name="Yang H."/>
        </authorList>
    </citation>
    <scope>NUCLEOTIDE SEQUENCE [LARGE SCALE GENOMIC DNA]</scope>
    <source>
        <strain evidence="5">cv. 93-11</strain>
    </source>
</reference>
<sequence length="56" mass="6137">MAAHPASTSTLNYYATLFDGLQQSTTAPAERVLLGMEIRSVVACEGAERVERHEWA</sequence>
<dbReference type="Proteomes" id="UP000007015">
    <property type="component" value="Chromosome 11"/>
</dbReference>
<accession>A2ZG78</accession>
<proteinExistence type="inferred from homology"/>
<comment type="caution">
    <text evidence="3">Lacks conserved residue(s) required for the propagation of feature annotation.</text>
</comment>
<feature type="region of interest" description="SAW" evidence="3">
    <location>
        <begin position="43"/>
        <end position="56"/>
    </location>
</feature>
<evidence type="ECO:0000313" key="5">
    <source>
        <dbReference type="Proteomes" id="UP000007015"/>
    </source>
</evidence>
<gene>
    <name evidence="4" type="ORF">OsI_36781</name>
</gene>
<dbReference type="HOGENOM" id="CLU_3017613_0_0_1"/>
<dbReference type="PROSITE" id="PS50985">
    <property type="entry name" value="GRAS"/>
    <property type="match status" value="1"/>
</dbReference>
<organism evidence="4 5">
    <name type="scientific">Oryza sativa subsp. indica</name>
    <name type="common">Rice</name>
    <dbReference type="NCBI Taxonomy" id="39946"/>
    <lineage>
        <taxon>Eukaryota</taxon>
        <taxon>Viridiplantae</taxon>
        <taxon>Streptophyta</taxon>
        <taxon>Embryophyta</taxon>
        <taxon>Tracheophyta</taxon>
        <taxon>Spermatophyta</taxon>
        <taxon>Magnoliopsida</taxon>
        <taxon>Liliopsida</taxon>
        <taxon>Poales</taxon>
        <taxon>Poaceae</taxon>
        <taxon>BOP clade</taxon>
        <taxon>Oryzoideae</taxon>
        <taxon>Oryzeae</taxon>
        <taxon>Oryzinae</taxon>
        <taxon>Oryza</taxon>
        <taxon>Oryza sativa</taxon>
    </lineage>
</organism>
<protein>
    <submittedName>
        <fullName evidence="4">Uncharacterized protein</fullName>
    </submittedName>
</protein>
<evidence type="ECO:0000256" key="1">
    <source>
        <dbReference type="ARBA" id="ARBA00023015"/>
    </source>
</evidence>